<organism evidence="1 2">
    <name type="scientific">Sporolactobacillus kofuensis</name>
    <dbReference type="NCBI Taxonomy" id="269672"/>
    <lineage>
        <taxon>Bacteria</taxon>
        <taxon>Bacillati</taxon>
        <taxon>Bacillota</taxon>
        <taxon>Bacilli</taxon>
        <taxon>Bacillales</taxon>
        <taxon>Sporolactobacillaceae</taxon>
        <taxon>Sporolactobacillus</taxon>
    </lineage>
</organism>
<evidence type="ECO:0000313" key="2">
    <source>
        <dbReference type="Proteomes" id="UP001596267"/>
    </source>
</evidence>
<dbReference type="RefSeq" id="WP_253054778.1">
    <property type="nucleotide sequence ID" value="NZ_JAMXWN010000008.1"/>
</dbReference>
<reference evidence="2" key="1">
    <citation type="journal article" date="2019" name="Int. J. Syst. Evol. Microbiol.">
        <title>The Global Catalogue of Microorganisms (GCM) 10K type strain sequencing project: providing services to taxonomists for standard genome sequencing and annotation.</title>
        <authorList>
            <consortium name="The Broad Institute Genomics Platform"/>
            <consortium name="The Broad Institute Genome Sequencing Center for Infectious Disease"/>
            <person name="Wu L."/>
            <person name="Ma J."/>
        </authorList>
    </citation>
    <scope>NUCLEOTIDE SEQUENCE [LARGE SCALE GENOMIC DNA]</scope>
    <source>
        <strain evidence="2">CCUG 42001</strain>
    </source>
</reference>
<dbReference type="Proteomes" id="UP001596267">
    <property type="component" value="Unassembled WGS sequence"/>
</dbReference>
<keyword evidence="2" id="KW-1185">Reference proteome</keyword>
<sequence length="80" mass="9142">MNMASFKQVLIICKDGKTQHIFMTKQQIADLIDYLDKAPSVPLHTQSESYEVTDLIIRGDYKKPMLLVIDDLDNKAGRTE</sequence>
<accession>A0ABW1WHZ0</accession>
<gene>
    <name evidence="1" type="ORF">ACFP7A_09000</name>
</gene>
<proteinExistence type="predicted"/>
<name>A0ABW1WHZ0_9BACL</name>
<dbReference type="EMBL" id="JBHSTQ010000008">
    <property type="protein sequence ID" value="MFC6386740.1"/>
    <property type="molecule type" value="Genomic_DNA"/>
</dbReference>
<evidence type="ECO:0000313" key="1">
    <source>
        <dbReference type="EMBL" id="MFC6386740.1"/>
    </source>
</evidence>
<comment type="caution">
    <text evidence="1">The sequence shown here is derived from an EMBL/GenBank/DDBJ whole genome shotgun (WGS) entry which is preliminary data.</text>
</comment>
<protein>
    <submittedName>
        <fullName evidence="1">Uncharacterized protein</fullName>
    </submittedName>
</protein>